<evidence type="ECO:0000256" key="4">
    <source>
        <dbReference type="ARBA" id="ARBA00022714"/>
    </source>
</evidence>
<dbReference type="GO" id="GO:0009055">
    <property type="term" value="F:electron transfer activity"/>
    <property type="evidence" value="ECO:0007669"/>
    <property type="project" value="UniProtKB-UniRule"/>
</dbReference>
<keyword evidence="7 11" id="KW-0665">Pyrimidine biosynthesis</keyword>
<dbReference type="InterPro" id="IPR039261">
    <property type="entry name" value="FNR_nucleotide-bd"/>
</dbReference>
<dbReference type="GO" id="GO:0051537">
    <property type="term" value="F:2 iron, 2 sulfur cluster binding"/>
    <property type="evidence" value="ECO:0007669"/>
    <property type="project" value="UniProtKB-KW"/>
</dbReference>
<reference evidence="16 17" key="1">
    <citation type="journal article" date="2016" name="Gut Pathog.">
        <title>Whole genome sequencing of "Faecalibaculum rodentium" ALO17, isolated from C57BL/6J laboratory mouse feces.</title>
        <authorList>
            <person name="Lim S."/>
            <person name="Chang D.H."/>
            <person name="Ahn S."/>
            <person name="Kim B.C."/>
        </authorList>
    </citation>
    <scope>NUCLEOTIDE SEQUENCE [LARGE SCALE GENOMIC DNA]</scope>
    <source>
        <strain evidence="16 17">Alo17</strain>
    </source>
</reference>
<dbReference type="RefSeq" id="WP_067554262.1">
    <property type="nucleotide sequence ID" value="NZ_CP011391.1"/>
</dbReference>
<dbReference type="PROSITE" id="PS51384">
    <property type="entry name" value="FAD_FR"/>
    <property type="match status" value="1"/>
</dbReference>
<dbReference type="InterPro" id="IPR050353">
    <property type="entry name" value="PyrK_electron_transfer"/>
</dbReference>
<evidence type="ECO:0000256" key="12">
    <source>
        <dbReference type="PIRSR" id="PIRSR006816-1"/>
    </source>
</evidence>
<evidence type="ECO:0000256" key="8">
    <source>
        <dbReference type="ARBA" id="ARBA00022982"/>
    </source>
</evidence>
<dbReference type="STRING" id="1702221.AALO17_01610"/>
<comment type="subunit">
    <text evidence="11">Heterotetramer of 2 PyrK and 2 PyrD type B subunits.</text>
</comment>
<keyword evidence="4 11" id="KW-0001">2Fe-2S</keyword>
<dbReference type="GeneID" id="78477073"/>
<comment type="cofactor">
    <cofactor evidence="13">
        <name>[2Fe-2S] cluster</name>
        <dbReference type="ChEBI" id="CHEBI:190135"/>
    </cofactor>
    <text evidence="13">Binds 1 [2Fe-2S] cluster per subunit.</text>
</comment>
<dbReference type="InterPro" id="IPR023455">
    <property type="entry name" value="Dihydroorotate_DHASE_ETsu"/>
</dbReference>
<evidence type="ECO:0000256" key="14">
    <source>
        <dbReference type="SAM" id="MobiDB-lite"/>
    </source>
</evidence>
<organism evidence="16 17">
    <name type="scientific">Faecalibaculum rodentium</name>
    <dbReference type="NCBI Taxonomy" id="1702221"/>
    <lineage>
        <taxon>Bacteria</taxon>
        <taxon>Bacillati</taxon>
        <taxon>Bacillota</taxon>
        <taxon>Erysipelotrichia</taxon>
        <taxon>Erysipelotrichales</taxon>
        <taxon>Erysipelotrichaceae</taxon>
        <taxon>Faecalibaculum</taxon>
    </lineage>
</organism>
<dbReference type="PIRSF" id="PIRSF006816">
    <property type="entry name" value="Cyc3_hyd_g"/>
    <property type="match status" value="1"/>
</dbReference>
<evidence type="ECO:0000313" key="16">
    <source>
        <dbReference type="EMBL" id="AMK53295.1"/>
    </source>
</evidence>
<dbReference type="PANTHER" id="PTHR43513:SF3">
    <property type="entry name" value="DIHYDROOROTATE DEHYDROGENASE B (NAD(+)), ELECTRON TRANSFER SUBUNIT-RELATED"/>
    <property type="match status" value="1"/>
</dbReference>
<dbReference type="PANTHER" id="PTHR43513">
    <property type="entry name" value="DIHYDROOROTATE DEHYDROGENASE B (NAD(+)), ELECTRON TRANSFER SUBUNIT"/>
    <property type="match status" value="1"/>
</dbReference>
<dbReference type="Proteomes" id="UP000069771">
    <property type="component" value="Chromosome"/>
</dbReference>
<protein>
    <recommendedName>
        <fullName evidence="11">Dihydroorotate dehydrogenase B (NAD(+)), electron transfer subunit</fullName>
    </recommendedName>
    <alternativeName>
        <fullName evidence="11">Dihydroorotate oxidase B, electron transfer subunit</fullName>
    </alternativeName>
</protein>
<dbReference type="InterPro" id="IPR017927">
    <property type="entry name" value="FAD-bd_FR_type"/>
</dbReference>
<accession>A0A140DRL8</accession>
<keyword evidence="5 11" id="KW-0479">Metal-binding</keyword>
<dbReference type="InterPro" id="IPR012165">
    <property type="entry name" value="Cyt_c3_hydrogenase_gsu"/>
</dbReference>
<dbReference type="GO" id="GO:0044205">
    <property type="term" value="P:'de novo' UMP biosynthetic process"/>
    <property type="evidence" value="ECO:0007669"/>
    <property type="project" value="UniProtKB-UniRule"/>
</dbReference>
<evidence type="ECO:0000256" key="3">
    <source>
        <dbReference type="ARBA" id="ARBA00022630"/>
    </source>
</evidence>
<evidence type="ECO:0000256" key="13">
    <source>
        <dbReference type="PIRSR" id="PIRSR006816-2"/>
    </source>
</evidence>
<keyword evidence="8 11" id="KW-0249">Electron transport</keyword>
<dbReference type="PATRIC" id="fig|1702221.3.peg.151"/>
<comment type="function">
    <text evidence="11">Responsible for channeling the electrons from the oxidation of dihydroorotate from the FMN redox center in the PyrD type B subunit to the ultimate electron acceptor NAD(+).</text>
</comment>
<dbReference type="GO" id="GO:0016491">
    <property type="term" value="F:oxidoreductase activity"/>
    <property type="evidence" value="ECO:0007669"/>
    <property type="project" value="InterPro"/>
</dbReference>
<dbReference type="Gene3D" id="2.10.240.10">
    <property type="entry name" value="Dihydroorotate dehydrogenase, electron transfer subunit"/>
    <property type="match status" value="1"/>
</dbReference>
<dbReference type="SUPFAM" id="SSF63380">
    <property type="entry name" value="Riboflavin synthase domain-like"/>
    <property type="match status" value="1"/>
</dbReference>
<keyword evidence="2 11" id="KW-0813">Transport</keyword>
<comment type="cofactor">
    <cofactor evidence="11">
        <name>[2Fe-2S] cluster</name>
        <dbReference type="ChEBI" id="CHEBI:190135"/>
    </cofactor>
    <text evidence="11">Binds 1 [2Fe-2S] cluster per subunit.</text>
</comment>
<comment type="similarity">
    <text evidence="1 11">Belongs to the PyrK family.</text>
</comment>
<feature type="domain" description="FAD-binding FR-type" evidence="15">
    <location>
        <begin position="1"/>
        <end position="93"/>
    </location>
</feature>
<evidence type="ECO:0000256" key="10">
    <source>
        <dbReference type="ARBA" id="ARBA00023014"/>
    </source>
</evidence>
<dbReference type="UniPathway" id="UPA00070">
    <property type="reaction ID" value="UER00945"/>
</dbReference>
<dbReference type="Gene3D" id="2.40.30.10">
    <property type="entry name" value="Translation factors"/>
    <property type="match status" value="1"/>
</dbReference>
<feature type="binding site" evidence="11 13">
    <location>
        <position position="252"/>
    </location>
    <ligand>
        <name>[2Fe-2S] cluster</name>
        <dbReference type="ChEBI" id="CHEBI:190135"/>
    </ligand>
</feature>
<keyword evidence="6 11" id="KW-0274">FAD</keyword>
<dbReference type="Gene3D" id="3.40.50.80">
    <property type="entry name" value="Nucleotide-binding domain of ferredoxin-NADP reductase (FNR) module"/>
    <property type="match status" value="1"/>
</dbReference>
<dbReference type="InterPro" id="IPR017938">
    <property type="entry name" value="Riboflavin_synthase-like_b-brl"/>
</dbReference>
<keyword evidence="3 11" id="KW-0285">Flavoprotein</keyword>
<sequence length="281" mass="29525">MKDEKTKVLSNVPIARDVWKLDLETDMECGPGQFVEVKCGQYFLRRPISVCEAKDGVLTLIYKVVGKGTDWLSRVQPGETVDVFGPLGTGFPTSRAEVPAELSARPVGKQDRGLQSGGKENEDASCPGERKGPGHGSVLLIGGGVGVPPLVMTARKLQEQGVKVQAVLGFGSRADVFGLDLFAALGIEPVIATMDGSIGTPGTVLDAIDAAGLEADQVMSCGPLPMLKAVSDRYETGYVSLESRMACGLGACMGCVVKTPDGSQLRVCKDGPVFRIGEVVL</sequence>
<feature type="region of interest" description="Disordered" evidence="14">
    <location>
        <begin position="92"/>
        <end position="132"/>
    </location>
</feature>
<dbReference type="KEGG" id="fro:AALO17_01610"/>
<dbReference type="EMBL" id="CP011391">
    <property type="protein sequence ID" value="AMK53295.1"/>
    <property type="molecule type" value="Genomic_DNA"/>
</dbReference>
<dbReference type="SUPFAM" id="SSF52343">
    <property type="entry name" value="Ferredoxin reductase-like, C-terminal NADP-linked domain"/>
    <property type="match status" value="1"/>
</dbReference>
<evidence type="ECO:0000313" key="17">
    <source>
        <dbReference type="Proteomes" id="UP000069771"/>
    </source>
</evidence>
<keyword evidence="17" id="KW-1185">Reference proteome</keyword>
<feature type="binding site" evidence="11 13">
    <location>
        <position position="247"/>
    </location>
    <ligand>
        <name>[2Fe-2S] cluster</name>
        <dbReference type="ChEBI" id="CHEBI:190135"/>
    </ligand>
</feature>
<evidence type="ECO:0000256" key="11">
    <source>
        <dbReference type="HAMAP-Rule" id="MF_01211"/>
    </source>
</evidence>
<gene>
    <name evidence="11" type="primary">pyrK</name>
    <name evidence="16" type="ORF">AALO17_01610</name>
</gene>
<dbReference type="OrthoDB" id="9789468at2"/>
<name>A0A140DRL8_9FIRM</name>
<proteinExistence type="inferred from homology"/>
<evidence type="ECO:0000256" key="1">
    <source>
        <dbReference type="ARBA" id="ARBA00006422"/>
    </source>
</evidence>
<dbReference type="Pfam" id="PF10418">
    <property type="entry name" value="DHODB_Fe-S_bind"/>
    <property type="match status" value="1"/>
</dbReference>
<dbReference type="CDD" id="cd06218">
    <property type="entry name" value="DHOD_e_trans"/>
    <property type="match status" value="1"/>
</dbReference>
<dbReference type="InterPro" id="IPR037117">
    <property type="entry name" value="Dihydroorotate_DH_ele_sf"/>
</dbReference>
<keyword evidence="9 11" id="KW-0408">Iron</keyword>
<feature type="binding site" evidence="11 13">
    <location>
        <position position="255"/>
    </location>
    <ligand>
        <name>[2Fe-2S] cluster</name>
        <dbReference type="ChEBI" id="CHEBI:190135"/>
    </ligand>
</feature>
<feature type="binding site" evidence="11 13">
    <location>
        <position position="268"/>
    </location>
    <ligand>
        <name>[2Fe-2S] cluster</name>
        <dbReference type="ChEBI" id="CHEBI:190135"/>
    </ligand>
</feature>
<feature type="binding site" evidence="11 12">
    <location>
        <begin position="68"/>
        <end position="69"/>
    </location>
    <ligand>
        <name>FAD</name>
        <dbReference type="ChEBI" id="CHEBI:57692"/>
    </ligand>
</feature>
<keyword evidence="10 11" id="KW-0411">Iron-sulfur</keyword>
<dbReference type="GO" id="GO:0046872">
    <property type="term" value="F:metal ion binding"/>
    <property type="evidence" value="ECO:0007669"/>
    <property type="project" value="UniProtKB-KW"/>
</dbReference>
<comment type="caution">
    <text evidence="11">Lacks conserved residue(s) required for the propagation of feature annotation.</text>
</comment>
<evidence type="ECO:0000256" key="9">
    <source>
        <dbReference type="ARBA" id="ARBA00023004"/>
    </source>
</evidence>
<dbReference type="GO" id="GO:0050660">
    <property type="term" value="F:flavin adenine dinucleotide binding"/>
    <property type="evidence" value="ECO:0007669"/>
    <property type="project" value="InterPro"/>
</dbReference>
<dbReference type="HAMAP" id="MF_01211">
    <property type="entry name" value="DHODB_Fe_S_bind"/>
    <property type="match status" value="1"/>
</dbReference>
<evidence type="ECO:0000256" key="6">
    <source>
        <dbReference type="ARBA" id="ARBA00022827"/>
    </source>
</evidence>
<evidence type="ECO:0000256" key="2">
    <source>
        <dbReference type="ARBA" id="ARBA00022448"/>
    </source>
</evidence>
<comment type="cofactor">
    <cofactor evidence="11 12">
        <name>FAD</name>
        <dbReference type="ChEBI" id="CHEBI:57692"/>
    </cofactor>
    <text evidence="11 12">Binds 1 FAD per subunit.</text>
</comment>
<evidence type="ECO:0000256" key="5">
    <source>
        <dbReference type="ARBA" id="ARBA00022723"/>
    </source>
</evidence>
<dbReference type="InterPro" id="IPR019480">
    <property type="entry name" value="Dihydroorotate_DH_Fe-S-bd"/>
</dbReference>
<dbReference type="AlphaFoldDB" id="A0A140DRL8"/>
<comment type="pathway">
    <text evidence="11">Pyrimidine metabolism; UMP biosynthesis via de novo pathway; orotate from (S)-dihydroorotate (NAD(+) route): step 1/1.</text>
</comment>
<evidence type="ECO:0000256" key="7">
    <source>
        <dbReference type="ARBA" id="ARBA00022975"/>
    </source>
</evidence>
<evidence type="ECO:0000259" key="15">
    <source>
        <dbReference type="PROSITE" id="PS51384"/>
    </source>
</evidence>
<feature type="binding site" evidence="11 12">
    <location>
        <begin position="46"/>
        <end position="49"/>
    </location>
    <ligand>
        <name>FAD</name>
        <dbReference type="ChEBI" id="CHEBI:57692"/>
    </ligand>
</feature>